<dbReference type="GO" id="GO:0003700">
    <property type="term" value="F:DNA-binding transcription factor activity"/>
    <property type="evidence" value="ECO:0007669"/>
    <property type="project" value="TreeGrafter"/>
</dbReference>
<name>A0A438LX62_9ACTN</name>
<evidence type="ECO:0000313" key="4">
    <source>
        <dbReference type="EMBL" id="RVX37868.1"/>
    </source>
</evidence>
<organism evidence="4 5">
    <name type="scientific">Nonomuraea polychroma</name>
    <dbReference type="NCBI Taxonomy" id="46176"/>
    <lineage>
        <taxon>Bacteria</taxon>
        <taxon>Bacillati</taxon>
        <taxon>Actinomycetota</taxon>
        <taxon>Actinomycetes</taxon>
        <taxon>Streptosporangiales</taxon>
        <taxon>Streptosporangiaceae</taxon>
        <taxon>Nonomuraea</taxon>
    </lineage>
</organism>
<dbReference type="OrthoDB" id="4214267at2"/>
<dbReference type="InterPro" id="IPR050109">
    <property type="entry name" value="HTH-type_TetR-like_transc_reg"/>
</dbReference>
<dbReference type="InterPro" id="IPR009057">
    <property type="entry name" value="Homeodomain-like_sf"/>
</dbReference>
<evidence type="ECO:0000256" key="2">
    <source>
        <dbReference type="PROSITE-ProRule" id="PRU00335"/>
    </source>
</evidence>
<keyword evidence="5" id="KW-1185">Reference proteome</keyword>
<reference evidence="4 5" key="1">
    <citation type="submission" date="2019-01" db="EMBL/GenBank/DDBJ databases">
        <title>Sequencing the genomes of 1000 actinobacteria strains.</title>
        <authorList>
            <person name="Klenk H.-P."/>
        </authorList>
    </citation>
    <scope>NUCLEOTIDE SEQUENCE [LARGE SCALE GENOMIC DNA]</scope>
    <source>
        <strain evidence="4 5">DSM 43925</strain>
    </source>
</reference>
<sequence length="209" mass="22748">MATKPSSSKERSAAARTRLLAAADELFYAEGIQAVGIDRVIQHAGVAKATLYNIFGGKEALVRAYLRARHAVTQERMDRELERRYRTPRERLVGVFEVQGLSFSDPVFHGCALVSANANAPLVGAVKEVSAEYRTWLHALFHDLAEQAGAKDPKGLTRQLVLLYDGADISAWLDRDPSAETTARAVAQALVDAAIPASATHPEDLPSQR</sequence>
<dbReference type="AlphaFoldDB" id="A0A438LX62"/>
<dbReference type="SUPFAM" id="SSF46689">
    <property type="entry name" value="Homeodomain-like"/>
    <property type="match status" value="1"/>
</dbReference>
<dbReference type="EMBL" id="SAUN01000001">
    <property type="protein sequence ID" value="RVX37868.1"/>
    <property type="molecule type" value="Genomic_DNA"/>
</dbReference>
<evidence type="ECO:0000259" key="3">
    <source>
        <dbReference type="PROSITE" id="PS50977"/>
    </source>
</evidence>
<dbReference type="InterPro" id="IPR001647">
    <property type="entry name" value="HTH_TetR"/>
</dbReference>
<dbReference type="PANTHER" id="PTHR30055:SF200">
    <property type="entry name" value="HTH-TYPE TRANSCRIPTIONAL REPRESSOR BDCR"/>
    <property type="match status" value="1"/>
</dbReference>
<gene>
    <name evidence="4" type="ORF">EDD27_0149</name>
</gene>
<dbReference type="PRINTS" id="PR00455">
    <property type="entry name" value="HTHTETR"/>
</dbReference>
<dbReference type="Proteomes" id="UP000284824">
    <property type="component" value="Unassembled WGS sequence"/>
</dbReference>
<dbReference type="PROSITE" id="PS50977">
    <property type="entry name" value="HTH_TETR_2"/>
    <property type="match status" value="1"/>
</dbReference>
<dbReference type="PANTHER" id="PTHR30055">
    <property type="entry name" value="HTH-TYPE TRANSCRIPTIONAL REGULATOR RUTR"/>
    <property type="match status" value="1"/>
</dbReference>
<dbReference type="SUPFAM" id="SSF48498">
    <property type="entry name" value="Tetracyclin repressor-like, C-terminal domain"/>
    <property type="match status" value="1"/>
</dbReference>
<dbReference type="Pfam" id="PF00440">
    <property type="entry name" value="TetR_N"/>
    <property type="match status" value="1"/>
</dbReference>
<dbReference type="RefSeq" id="WP_127930584.1">
    <property type="nucleotide sequence ID" value="NZ_SAUN01000001.1"/>
</dbReference>
<dbReference type="GO" id="GO:0000976">
    <property type="term" value="F:transcription cis-regulatory region binding"/>
    <property type="evidence" value="ECO:0007669"/>
    <property type="project" value="TreeGrafter"/>
</dbReference>
<evidence type="ECO:0000313" key="5">
    <source>
        <dbReference type="Proteomes" id="UP000284824"/>
    </source>
</evidence>
<dbReference type="Gene3D" id="1.10.357.10">
    <property type="entry name" value="Tetracycline Repressor, domain 2"/>
    <property type="match status" value="1"/>
</dbReference>
<protein>
    <submittedName>
        <fullName evidence="4">TetR family transcriptional regulator</fullName>
    </submittedName>
</protein>
<comment type="caution">
    <text evidence="4">The sequence shown here is derived from an EMBL/GenBank/DDBJ whole genome shotgun (WGS) entry which is preliminary data.</text>
</comment>
<evidence type="ECO:0000256" key="1">
    <source>
        <dbReference type="ARBA" id="ARBA00023125"/>
    </source>
</evidence>
<keyword evidence="1 2" id="KW-0238">DNA-binding</keyword>
<feature type="domain" description="HTH tetR-type" evidence="3">
    <location>
        <begin position="13"/>
        <end position="73"/>
    </location>
</feature>
<dbReference type="InterPro" id="IPR036271">
    <property type="entry name" value="Tet_transcr_reg_TetR-rel_C_sf"/>
</dbReference>
<accession>A0A438LX62</accession>
<feature type="DNA-binding region" description="H-T-H motif" evidence="2">
    <location>
        <begin position="36"/>
        <end position="55"/>
    </location>
</feature>
<proteinExistence type="predicted"/>